<sequence>MEHLANKQKITIMLASMASMLFASLNQTIVGTALPHIVSQLGGMKYFNWVFTIFMLTSSITAILVGKLSDMYGRKPFILAGLGTFIIGSFLCGTSTDMFQLIAYRGLQGFGCGMIISTSFAAIGDLFPPRERGRWQGAMTATYGLASVIGPTLGGYIVDNFNWEWVFWIFLPVGAIAFFFIWRMFPQATQRNHTSIDYAGSVFLTVTIVPLLLAFSWAGRDYAWSSLTILALFAISLISLALFIWIENRAENPVLPLHLFKISSFNLANIIVFLIGMGMFVVIMYMPFYIQGVMGISAEKTGLFMMAITLSMVVSSVLSGQIISKTGKYKKLGLLGLLFMGSGMFLLSTMNPGTSHLILGGYLALTGFGLGLSLSLYNLVSQNSVPQSHLGVATSASQLFRQMGGTIGVSIMGGIMLTRMQSRISSSLAQAPESFSKLTALKDPEILLSPDKLATIKAELPANLNTSFTQLLHHLREAMGFALDGVFLTGSGILAFAFLLACFLKEIPLRTSN</sequence>
<feature type="transmembrane region" description="Helical" evidence="7">
    <location>
        <begin position="356"/>
        <end position="379"/>
    </location>
</feature>
<feature type="transmembrane region" description="Helical" evidence="7">
    <location>
        <begin position="332"/>
        <end position="350"/>
    </location>
</feature>
<feature type="transmembrane region" description="Helical" evidence="7">
    <location>
        <begin position="165"/>
        <end position="185"/>
    </location>
</feature>
<feature type="transmembrane region" description="Helical" evidence="7">
    <location>
        <begin position="481"/>
        <end position="504"/>
    </location>
</feature>
<dbReference type="InterPro" id="IPR020846">
    <property type="entry name" value="MFS_dom"/>
</dbReference>
<reference evidence="9 10" key="1">
    <citation type="submission" date="2016-10" db="EMBL/GenBank/DDBJ databases">
        <authorList>
            <person name="de Groot N.N."/>
        </authorList>
    </citation>
    <scope>NUCLEOTIDE SEQUENCE [LARGE SCALE GENOMIC DNA]</scope>
    <source>
        <strain evidence="9 10">DSM 45610</strain>
    </source>
</reference>
<feature type="transmembrane region" description="Helical" evidence="7">
    <location>
        <begin position="77"/>
        <end position="96"/>
    </location>
</feature>
<dbReference type="Pfam" id="PF07690">
    <property type="entry name" value="MFS_1"/>
    <property type="match status" value="1"/>
</dbReference>
<evidence type="ECO:0000256" key="5">
    <source>
        <dbReference type="ARBA" id="ARBA00022989"/>
    </source>
</evidence>
<dbReference type="SUPFAM" id="SSF103473">
    <property type="entry name" value="MFS general substrate transporter"/>
    <property type="match status" value="1"/>
</dbReference>
<feature type="domain" description="Major facilitator superfamily (MFS) profile" evidence="8">
    <location>
        <begin position="12"/>
        <end position="509"/>
    </location>
</feature>
<evidence type="ECO:0000313" key="9">
    <source>
        <dbReference type="EMBL" id="SDW94990.1"/>
    </source>
</evidence>
<comment type="subcellular location">
    <subcellularLocation>
        <location evidence="1">Cell membrane</location>
        <topology evidence="1">Multi-pass membrane protein</topology>
    </subcellularLocation>
</comment>
<feature type="transmembrane region" description="Helical" evidence="7">
    <location>
        <begin position="267"/>
        <end position="290"/>
    </location>
</feature>
<dbReference type="PANTHER" id="PTHR23501">
    <property type="entry name" value="MAJOR FACILITATOR SUPERFAMILY"/>
    <property type="match status" value="1"/>
</dbReference>
<proteinExistence type="predicted"/>
<name>A0A1H2XQ85_9BACL</name>
<dbReference type="InterPro" id="IPR005829">
    <property type="entry name" value="Sugar_transporter_CS"/>
</dbReference>
<evidence type="ECO:0000313" key="10">
    <source>
        <dbReference type="Proteomes" id="UP000198534"/>
    </source>
</evidence>
<evidence type="ECO:0000256" key="2">
    <source>
        <dbReference type="ARBA" id="ARBA00022448"/>
    </source>
</evidence>
<dbReference type="PANTHER" id="PTHR23501:SF197">
    <property type="entry name" value="COMD"/>
    <property type="match status" value="1"/>
</dbReference>
<feature type="transmembrane region" description="Helical" evidence="7">
    <location>
        <begin position="46"/>
        <end position="65"/>
    </location>
</feature>
<evidence type="ECO:0000256" key="6">
    <source>
        <dbReference type="ARBA" id="ARBA00023136"/>
    </source>
</evidence>
<feature type="transmembrane region" description="Helical" evidence="7">
    <location>
        <begin position="302"/>
        <end position="320"/>
    </location>
</feature>
<dbReference type="InterPro" id="IPR036259">
    <property type="entry name" value="MFS_trans_sf"/>
</dbReference>
<dbReference type="EMBL" id="FNNQ01000008">
    <property type="protein sequence ID" value="SDW94990.1"/>
    <property type="molecule type" value="Genomic_DNA"/>
</dbReference>
<dbReference type="Proteomes" id="UP000198534">
    <property type="component" value="Unassembled WGS sequence"/>
</dbReference>
<evidence type="ECO:0000259" key="8">
    <source>
        <dbReference type="PROSITE" id="PS50850"/>
    </source>
</evidence>
<dbReference type="RefSeq" id="WP_177167972.1">
    <property type="nucleotide sequence ID" value="NZ_FNNQ01000008.1"/>
</dbReference>
<dbReference type="NCBIfam" id="TIGR00711">
    <property type="entry name" value="efflux_EmrB"/>
    <property type="match status" value="1"/>
</dbReference>
<dbReference type="GO" id="GO:0022857">
    <property type="term" value="F:transmembrane transporter activity"/>
    <property type="evidence" value="ECO:0007669"/>
    <property type="project" value="InterPro"/>
</dbReference>
<dbReference type="PROSITE" id="PS50850">
    <property type="entry name" value="MFS"/>
    <property type="match status" value="1"/>
</dbReference>
<dbReference type="InterPro" id="IPR004638">
    <property type="entry name" value="EmrB-like"/>
</dbReference>
<organism evidence="9 10">
    <name type="scientific">Marininema mesophilum</name>
    <dbReference type="NCBI Taxonomy" id="1048340"/>
    <lineage>
        <taxon>Bacteria</taxon>
        <taxon>Bacillati</taxon>
        <taxon>Bacillota</taxon>
        <taxon>Bacilli</taxon>
        <taxon>Bacillales</taxon>
        <taxon>Thermoactinomycetaceae</taxon>
        <taxon>Marininema</taxon>
    </lineage>
</organism>
<dbReference type="Gene3D" id="1.20.1250.20">
    <property type="entry name" value="MFS general substrate transporter like domains"/>
    <property type="match status" value="1"/>
</dbReference>
<protein>
    <submittedName>
        <fullName evidence="9">Drug resistance transporter, EmrB/QacA subfamily</fullName>
    </submittedName>
</protein>
<keyword evidence="3" id="KW-1003">Cell membrane</keyword>
<feature type="transmembrane region" description="Helical" evidence="7">
    <location>
        <begin position="399"/>
        <end position="418"/>
    </location>
</feature>
<keyword evidence="6 7" id="KW-0472">Membrane</keyword>
<evidence type="ECO:0000256" key="1">
    <source>
        <dbReference type="ARBA" id="ARBA00004651"/>
    </source>
</evidence>
<keyword evidence="5 7" id="KW-1133">Transmembrane helix</keyword>
<dbReference type="STRING" id="1048340.SAMN05444487_10818"/>
<feature type="transmembrane region" description="Helical" evidence="7">
    <location>
        <begin position="197"/>
        <end position="218"/>
    </location>
</feature>
<keyword evidence="4 7" id="KW-0812">Transmembrane</keyword>
<dbReference type="AlphaFoldDB" id="A0A1H2XQ85"/>
<evidence type="ECO:0000256" key="4">
    <source>
        <dbReference type="ARBA" id="ARBA00022692"/>
    </source>
</evidence>
<dbReference type="Gene3D" id="1.20.1720.10">
    <property type="entry name" value="Multidrug resistance protein D"/>
    <property type="match status" value="1"/>
</dbReference>
<feature type="transmembrane region" description="Helical" evidence="7">
    <location>
        <begin position="224"/>
        <end position="246"/>
    </location>
</feature>
<feature type="transmembrane region" description="Helical" evidence="7">
    <location>
        <begin position="135"/>
        <end position="153"/>
    </location>
</feature>
<dbReference type="InterPro" id="IPR011701">
    <property type="entry name" value="MFS"/>
</dbReference>
<evidence type="ECO:0000256" key="7">
    <source>
        <dbReference type="SAM" id="Phobius"/>
    </source>
</evidence>
<dbReference type="GO" id="GO:0005886">
    <property type="term" value="C:plasma membrane"/>
    <property type="evidence" value="ECO:0007669"/>
    <property type="project" value="UniProtKB-SubCell"/>
</dbReference>
<keyword evidence="10" id="KW-1185">Reference proteome</keyword>
<keyword evidence="2" id="KW-0813">Transport</keyword>
<dbReference type="CDD" id="cd17502">
    <property type="entry name" value="MFS_Azr1_MDR_like"/>
    <property type="match status" value="1"/>
</dbReference>
<accession>A0A1H2XQ85</accession>
<feature type="transmembrane region" description="Helical" evidence="7">
    <location>
        <begin position="102"/>
        <end position="123"/>
    </location>
</feature>
<dbReference type="PROSITE" id="PS00216">
    <property type="entry name" value="SUGAR_TRANSPORT_1"/>
    <property type="match status" value="1"/>
</dbReference>
<feature type="transmembrane region" description="Helical" evidence="7">
    <location>
        <begin position="12"/>
        <end position="34"/>
    </location>
</feature>
<evidence type="ECO:0000256" key="3">
    <source>
        <dbReference type="ARBA" id="ARBA00022475"/>
    </source>
</evidence>
<gene>
    <name evidence="9" type="ORF">SAMN05444487_10818</name>
</gene>
<dbReference type="FunFam" id="1.20.1720.10:FF:000004">
    <property type="entry name" value="EmrB/QacA family drug resistance transporter"/>
    <property type="match status" value="1"/>
</dbReference>